<organism evidence="2 3">
    <name type="scientific">Plakobranchus ocellatus</name>
    <dbReference type="NCBI Taxonomy" id="259542"/>
    <lineage>
        <taxon>Eukaryota</taxon>
        <taxon>Metazoa</taxon>
        <taxon>Spiralia</taxon>
        <taxon>Lophotrochozoa</taxon>
        <taxon>Mollusca</taxon>
        <taxon>Gastropoda</taxon>
        <taxon>Heterobranchia</taxon>
        <taxon>Euthyneura</taxon>
        <taxon>Panpulmonata</taxon>
        <taxon>Sacoglossa</taxon>
        <taxon>Placobranchoidea</taxon>
        <taxon>Plakobranchidae</taxon>
        <taxon>Plakobranchus</taxon>
    </lineage>
</organism>
<protein>
    <submittedName>
        <fullName evidence="2">Uncharacterized protein</fullName>
    </submittedName>
</protein>
<evidence type="ECO:0000256" key="1">
    <source>
        <dbReference type="SAM" id="MobiDB-lite"/>
    </source>
</evidence>
<feature type="compositionally biased region" description="Basic and acidic residues" evidence="1">
    <location>
        <begin position="1"/>
        <end position="18"/>
    </location>
</feature>
<dbReference type="AlphaFoldDB" id="A0AAV4DUD4"/>
<feature type="region of interest" description="Disordered" evidence="1">
    <location>
        <begin position="1"/>
        <end position="20"/>
    </location>
</feature>
<proteinExistence type="predicted"/>
<name>A0AAV4DUD4_9GAST</name>
<accession>A0AAV4DUD4</accession>
<evidence type="ECO:0000313" key="3">
    <source>
        <dbReference type="Proteomes" id="UP000735302"/>
    </source>
</evidence>
<evidence type="ECO:0000313" key="2">
    <source>
        <dbReference type="EMBL" id="GFO47770.1"/>
    </source>
</evidence>
<dbReference type="EMBL" id="BLXT01008342">
    <property type="protein sequence ID" value="GFO47770.1"/>
    <property type="molecule type" value="Genomic_DNA"/>
</dbReference>
<reference evidence="2 3" key="1">
    <citation type="journal article" date="2021" name="Elife">
        <title>Chloroplast acquisition without the gene transfer in kleptoplastic sea slugs, Plakobranchus ocellatus.</title>
        <authorList>
            <person name="Maeda T."/>
            <person name="Takahashi S."/>
            <person name="Yoshida T."/>
            <person name="Shimamura S."/>
            <person name="Takaki Y."/>
            <person name="Nagai Y."/>
            <person name="Toyoda A."/>
            <person name="Suzuki Y."/>
            <person name="Arimoto A."/>
            <person name="Ishii H."/>
            <person name="Satoh N."/>
            <person name="Nishiyama T."/>
            <person name="Hasebe M."/>
            <person name="Maruyama T."/>
            <person name="Minagawa J."/>
            <person name="Obokata J."/>
            <person name="Shigenobu S."/>
        </authorList>
    </citation>
    <scope>NUCLEOTIDE SEQUENCE [LARGE SCALE GENOMIC DNA]</scope>
</reference>
<comment type="caution">
    <text evidence="2">The sequence shown here is derived from an EMBL/GenBank/DDBJ whole genome shotgun (WGS) entry which is preliminary data.</text>
</comment>
<gene>
    <name evidence="2" type="ORF">PoB_007427500</name>
</gene>
<dbReference type="Proteomes" id="UP000735302">
    <property type="component" value="Unassembled WGS sequence"/>
</dbReference>
<sequence length="118" mass="12857">MTPFAEKGEGEGRGDRGKPQQIIGSIYPFVQPQQADLGLSGACEGQGVNGTFELMRRRSQGGFHQPLIAKAAILPSLLPPFFLPLNELKDKRENTVDQVLEKCLARTHTAVSLKRAGQ</sequence>
<keyword evidence="3" id="KW-1185">Reference proteome</keyword>